<dbReference type="SUPFAM" id="SSF56399">
    <property type="entry name" value="ADP-ribosylation"/>
    <property type="match status" value="1"/>
</dbReference>
<accession>A0A099T2S6</accession>
<evidence type="ECO:0000313" key="7">
    <source>
        <dbReference type="Proteomes" id="UP000029859"/>
    </source>
</evidence>
<dbReference type="HAMAP" id="MF_00299">
    <property type="entry name" value="KptA"/>
    <property type="match status" value="1"/>
</dbReference>
<dbReference type="Pfam" id="PF01885">
    <property type="entry name" value="PTS_2-RNA"/>
    <property type="match status" value="1"/>
</dbReference>
<dbReference type="GO" id="GO:0003950">
    <property type="term" value="F:NAD+ poly-ADP-ribosyltransferase activity"/>
    <property type="evidence" value="ECO:0007669"/>
    <property type="project" value="InterPro"/>
</dbReference>
<dbReference type="GO" id="GO:0000215">
    <property type="term" value="F:tRNA 2'-phosphotransferase activity"/>
    <property type="evidence" value="ECO:0007669"/>
    <property type="project" value="TreeGrafter"/>
</dbReference>
<dbReference type="InterPro" id="IPR022928">
    <property type="entry name" value="RNA_2'-PTrans_KptA"/>
</dbReference>
<keyword evidence="7" id="KW-1185">Reference proteome</keyword>
<protein>
    <recommendedName>
        <fullName evidence="5">Probable RNA 2'-phosphotransferase</fullName>
        <ecNumber evidence="5">2.7.1.-</ecNumber>
    </recommendedName>
</protein>
<dbReference type="GeneID" id="69201306"/>
<evidence type="ECO:0000256" key="3">
    <source>
        <dbReference type="ARBA" id="ARBA00023027"/>
    </source>
</evidence>
<dbReference type="PANTHER" id="PTHR12684:SF2">
    <property type="entry name" value="TRNA 2'-PHOSPHOTRANSFERASE 1"/>
    <property type="match status" value="1"/>
</dbReference>
<comment type="similarity">
    <text evidence="1 5">Belongs to the KptA/TPT1 family.</text>
</comment>
<dbReference type="Gene3D" id="1.10.10.970">
    <property type="entry name" value="RNA 2'-phosphotransferase, Tpt1/KptA family, N-terminal domain"/>
    <property type="match status" value="1"/>
</dbReference>
<gene>
    <name evidence="5" type="primary">kptA</name>
    <name evidence="6" type="ORF">LI82_12580</name>
</gene>
<name>A0A099T2S6_METMT</name>
<evidence type="ECO:0000256" key="4">
    <source>
        <dbReference type="ARBA" id="ARBA00025212"/>
    </source>
</evidence>
<keyword evidence="3 5" id="KW-0520">NAD</keyword>
<keyword evidence="2 5" id="KW-0808">Transferase</keyword>
<sequence length="209" mass="23989">MIRKCKEHGYFRGEVCPDCGKSGRYVLDDEREERLGRFVSGALRHFPDDVGLTMDKQGWVDMDLLCDLMERRYRWASRERLISLVESDVKNRYEITDSGIRARYGHSVDVELDYPENELPYLYYGVSQEEVDMLLDAGITPLRQTYVHLSTTPEKATESASVHTENPVVLEIDADEAQNDGIEFMAVNDDIVLTESVPPEYLSIVEIED</sequence>
<dbReference type="GO" id="GO:0006388">
    <property type="term" value="P:tRNA splicing, via endonucleolytic cleavage and ligation"/>
    <property type="evidence" value="ECO:0007669"/>
    <property type="project" value="UniProtKB-UniRule"/>
</dbReference>
<comment type="caution">
    <text evidence="6">The sequence shown here is derived from an EMBL/GenBank/DDBJ whole genome shotgun (WGS) entry which is preliminary data.</text>
</comment>
<evidence type="ECO:0000256" key="1">
    <source>
        <dbReference type="ARBA" id="ARBA00009836"/>
    </source>
</evidence>
<dbReference type="EC" id="2.7.1.-" evidence="5"/>
<reference evidence="6 7" key="1">
    <citation type="submission" date="2014-09" db="EMBL/GenBank/DDBJ databases">
        <title>Draft genome sequence of an obligately methylotrophic methanogen, Methanococcoides methylutens, isolated from marine sediment.</title>
        <authorList>
            <person name="Guan Y."/>
            <person name="Ngugi D.K."/>
            <person name="Blom J."/>
            <person name="Ali S."/>
            <person name="Ferry J.G."/>
            <person name="Stingl U."/>
        </authorList>
    </citation>
    <scope>NUCLEOTIDE SEQUENCE [LARGE SCALE GENOMIC DNA]</scope>
    <source>
        <strain evidence="6 7">DSM 2657</strain>
    </source>
</reference>
<dbReference type="Proteomes" id="UP000029859">
    <property type="component" value="Unassembled WGS sequence"/>
</dbReference>
<dbReference type="EMBL" id="JRHO01000014">
    <property type="protein sequence ID" value="KGK98521.1"/>
    <property type="molecule type" value="Genomic_DNA"/>
</dbReference>
<dbReference type="InterPro" id="IPR042081">
    <property type="entry name" value="RNA_2'-PTrans_C"/>
</dbReference>
<dbReference type="Gene3D" id="3.20.170.30">
    <property type="match status" value="1"/>
</dbReference>
<evidence type="ECO:0000256" key="2">
    <source>
        <dbReference type="ARBA" id="ARBA00022679"/>
    </source>
</evidence>
<proteinExistence type="inferred from homology"/>
<dbReference type="PANTHER" id="PTHR12684">
    <property type="entry name" value="PUTATIVE PHOSPHOTRANSFERASE"/>
    <property type="match status" value="1"/>
</dbReference>
<dbReference type="OrthoDB" id="24376at2157"/>
<organism evidence="6 7">
    <name type="scientific">Methanococcoides methylutens</name>
    <dbReference type="NCBI Taxonomy" id="2226"/>
    <lineage>
        <taxon>Archaea</taxon>
        <taxon>Methanobacteriati</taxon>
        <taxon>Methanobacteriota</taxon>
        <taxon>Stenosarchaea group</taxon>
        <taxon>Methanomicrobia</taxon>
        <taxon>Methanosarcinales</taxon>
        <taxon>Methanosarcinaceae</taxon>
        <taxon>Methanococcoides</taxon>
    </lineage>
</organism>
<dbReference type="AlphaFoldDB" id="A0A099T2S6"/>
<evidence type="ECO:0000256" key="5">
    <source>
        <dbReference type="HAMAP-Rule" id="MF_00299"/>
    </source>
</evidence>
<dbReference type="NCBIfam" id="NF002015">
    <property type="entry name" value="PRK00819.1-5"/>
    <property type="match status" value="1"/>
</dbReference>
<comment type="function">
    <text evidence="4 5">Removes the 2'-phosphate from RNA via an intermediate in which the phosphate is ADP-ribosylated by NAD followed by a presumed transesterification to release the RNA and generate ADP-ribose 1''-2''-cyclic phosphate (APPR&gt;P). May function as an ADP-ribosylase.</text>
</comment>
<evidence type="ECO:0000313" key="6">
    <source>
        <dbReference type="EMBL" id="KGK98521.1"/>
    </source>
</evidence>
<dbReference type="InterPro" id="IPR042080">
    <property type="entry name" value="RNA_2'-PTrans_N"/>
</dbReference>
<dbReference type="InterPro" id="IPR002745">
    <property type="entry name" value="Ptrans_KptA/Tpt1"/>
</dbReference>
<dbReference type="RefSeq" id="WP_048196072.1">
    <property type="nucleotide sequence ID" value="NZ_CAAGSM010000004.1"/>
</dbReference>